<dbReference type="EMBL" id="CAJPIZ010000495">
    <property type="protein sequence ID" value="CAG2101579.1"/>
    <property type="molecule type" value="Genomic_DNA"/>
</dbReference>
<evidence type="ECO:0000256" key="5">
    <source>
        <dbReference type="SAM" id="SignalP"/>
    </source>
</evidence>
<feature type="domain" description="Receptor ligand binding region" evidence="6">
    <location>
        <begin position="148"/>
        <end position="220"/>
    </location>
</feature>
<evidence type="ECO:0000259" key="6">
    <source>
        <dbReference type="Pfam" id="PF01094"/>
    </source>
</evidence>
<dbReference type="Proteomes" id="UP000759131">
    <property type="component" value="Unassembled WGS sequence"/>
</dbReference>
<gene>
    <name evidence="7" type="ORF">OSB1V03_LOCUS1624</name>
</gene>
<dbReference type="AlphaFoldDB" id="A0A7R9KEA5"/>
<evidence type="ECO:0000313" key="7">
    <source>
        <dbReference type="EMBL" id="CAD7621149.1"/>
    </source>
</evidence>
<dbReference type="Gene3D" id="3.40.50.2300">
    <property type="match status" value="1"/>
</dbReference>
<dbReference type="Pfam" id="PF01094">
    <property type="entry name" value="ANF_receptor"/>
    <property type="match status" value="1"/>
</dbReference>
<dbReference type="GO" id="GO:0016020">
    <property type="term" value="C:membrane"/>
    <property type="evidence" value="ECO:0007669"/>
    <property type="project" value="UniProtKB-SubCell"/>
</dbReference>
<dbReference type="InterPro" id="IPR001828">
    <property type="entry name" value="ANF_lig-bd_rcpt"/>
</dbReference>
<keyword evidence="3" id="KW-1133">Transmembrane helix</keyword>
<feature type="signal peptide" evidence="5">
    <location>
        <begin position="1"/>
        <end position="34"/>
    </location>
</feature>
<evidence type="ECO:0000256" key="3">
    <source>
        <dbReference type="ARBA" id="ARBA00022989"/>
    </source>
</evidence>
<dbReference type="SUPFAM" id="SSF53822">
    <property type="entry name" value="Periplasmic binding protein-like I"/>
    <property type="match status" value="1"/>
</dbReference>
<evidence type="ECO:0000256" key="4">
    <source>
        <dbReference type="ARBA" id="ARBA00023136"/>
    </source>
</evidence>
<keyword evidence="8" id="KW-1185">Reference proteome</keyword>
<organism evidence="7">
    <name type="scientific">Medioppia subpectinata</name>
    <dbReference type="NCBI Taxonomy" id="1979941"/>
    <lineage>
        <taxon>Eukaryota</taxon>
        <taxon>Metazoa</taxon>
        <taxon>Ecdysozoa</taxon>
        <taxon>Arthropoda</taxon>
        <taxon>Chelicerata</taxon>
        <taxon>Arachnida</taxon>
        <taxon>Acari</taxon>
        <taxon>Acariformes</taxon>
        <taxon>Sarcoptiformes</taxon>
        <taxon>Oribatida</taxon>
        <taxon>Brachypylina</taxon>
        <taxon>Oppioidea</taxon>
        <taxon>Oppiidae</taxon>
        <taxon>Medioppia</taxon>
    </lineage>
</organism>
<sequence>MDRLCHQYLMANTTRISLSSCCLILWIWLSLCTALEGQRSGGLFGQSSSSPTFGTNVQKITFGAILPKTSLITLQRQYYKRLLDAVEAMMKNRQAKYNFTNYYRIAQSQVVLLPLAPSPMEILSTVCNQLLVKDITTILYMTNSEIWGSNAASAQYLMQLTGYIGIPVIAWNADNIGLDQRGVDSRILQLAPSVEHQASAMLSILRRYSWHTFSIVTSDIGGHDHFIRAFRDKVLSIDDFR</sequence>
<dbReference type="EMBL" id="OC855070">
    <property type="protein sequence ID" value="CAD7621149.1"/>
    <property type="molecule type" value="Genomic_DNA"/>
</dbReference>
<name>A0A7R9KEA5_9ACAR</name>
<keyword evidence="2" id="KW-0812">Transmembrane</keyword>
<reference evidence="7" key="1">
    <citation type="submission" date="2020-11" db="EMBL/GenBank/DDBJ databases">
        <authorList>
            <person name="Tran Van P."/>
        </authorList>
    </citation>
    <scope>NUCLEOTIDE SEQUENCE</scope>
</reference>
<feature type="chain" id="PRO_5035679875" description="Receptor ligand binding region domain-containing protein" evidence="5">
    <location>
        <begin position="35"/>
        <end position="241"/>
    </location>
</feature>
<evidence type="ECO:0000313" key="8">
    <source>
        <dbReference type="Proteomes" id="UP000759131"/>
    </source>
</evidence>
<dbReference type="OrthoDB" id="5984008at2759"/>
<dbReference type="InterPro" id="IPR028082">
    <property type="entry name" value="Peripla_BP_I"/>
</dbReference>
<accession>A0A7R9KEA5</accession>
<keyword evidence="4" id="KW-0472">Membrane</keyword>
<proteinExistence type="predicted"/>
<protein>
    <recommendedName>
        <fullName evidence="6">Receptor ligand binding region domain-containing protein</fullName>
    </recommendedName>
</protein>
<evidence type="ECO:0000256" key="1">
    <source>
        <dbReference type="ARBA" id="ARBA00004370"/>
    </source>
</evidence>
<keyword evidence="5" id="KW-0732">Signal</keyword>
<evidence type="ECO:0000256" key="2">
    <source>
        <dbReference type="ARBA" id="ARBA00022692"/>
    </source>
</evidence>
<comment type="subcellular location">
    <subcellularLocation>
        <location evidence="1">Membrane</location>
    </subcellularLocation>
</comment>